<comment type="caution">
    <text evidence="2">The sequence shown here is derived from an EMBL/GenBank/DDBJ whole genome shotgun (WGS) entry which is preliminary data.</text>
</comment>
<protein>
    <submittedName>
        <fullName evidence="2">Uncharacterized protein</fullName>
    </submittedName>
</protein>
<organism evidence="2 3">
    <name type="scientific">Mariniflexile aquimaris</name>
    <dbReference type="NCBI Taxonomy" id="881009"/>
    <lineage>
        <taxon>Bacteria</taxon>
        <taxon>Pseudomonadati</taxon>
        <taxon>Bacteroidota</taxon>
        <taxon>Flavobacteriia</taxon>
        <taxon>Flavobacteriales</taxon>
        <taxon>Flavobacteriaceae</taxon>
        <taxon>Mariniflexile</taxon>
    </lineage>
</organism>
<reference evidence="3" key="1">
    <citation type="journal article" date="2019" name="Int. J. Syst. Evol. Microbiol.">
        <title>The Global Catalogue of Microorganisms (GCM) 10K type strain sequencing project: providing services to taxonomists for standard genome sequencing and annotation.</title>
        <authorList>
            <consortium name="The Broad Institute Genomics Platform"/>
            <consortium name="The Broad Institute Genome Sequencing Center for Infectious Disease"/>
            <person name="Wu L."/>
            <person name="Ma J."/>
        </authorList>
    </citation>
    <scope>NUCLEOTIDE SEQUENCE [LARGE SCALE GENOMIC DNA]</scope>
    <source>
        <strain evidence="3">CCUG 60529</strain>
    </source>
</reference>
<keyword evidence="1" id="KW-1133">Transmembrane helix</keyword>
<evidence type="ECO:0000313" key="2">
    <source>
        <dbReference type="EMBL" id="MFD0837567.1"/>
    </source>
</evidence>
<feature type="transmembrane region" description="Helical" evidence="1">
    <location>
        <begin position="127"/>
        <end position="144"/>
    </location>
</feature>
<dbReference type="RefSeq" id="WP_379944272.1">
    <property type="nucleotide sequence ID" value="NZ_JBHTIB010000062.1"/>
</dbReference>
<sequence>MSNETLKEKLDEFIKLFESESEEIKGNVNYNSTLNITNQLLKFHHNKESEKYKTLIAEYIDELKTTDLPTGKMTQLELYNKYILKTGNYLVHERDFRHKGTNIIKYITLGIVLDFLVYYFFKTKLPFYFPVFTLIFIFLGIRRTKKMIADKKAFGRGY</sequence>
<gene>
    <name evidence="2" type="ORF">ACFQ0I_17450</name>
</gene>
<evidence type="ECO:0000256" key="1">
    <source>
        <dbReference type="SAM" id="Phobius"/>
    </source>
</evidence>
<name>A0ABW3BYK6_9FLAO</name>
<feature type="transmembrane region" description="Helical" evidence="1">
    <location>
        <begin position="103"/>
        <end position="121"/>
    </location>
</feature>
<proteinExistence type="predicted"/>
<dbReference type="EMBL" id="JBHTIB010000062">
    <property type="protein sequence ID" value="MFD0837567.1"/>
    <property type="molecule type" value="Genomic_DNA"/>
</dbReference>
<dbReference type="Proteomes" id="UP001597011">
    <property type="component" value="Unassembled WGS sequence"/>
</dbReference>
<keyword evidence="1" id="KW-0812">Transmembrane</keyword>
<accession>A0ABW3BYK6</accession>
<keyword evidence="1" id="KW-0472">Membrane</keyword>
<keyword evidence="3" id="KW-1185">Reference proteome</keyword>
<evidence type="ECO:0000313" key="3">
    <source>
        <dbReference type="Proteomes" id="UP001597011"/>
    </source>
</evidence>